<feature type="chain" id="PRO_5045073792" evidence="1">
    <location>
        <begin position="24"/>
        <end position="256"/>
    </location>
</feature>
<evidence type="ECO:0000256" key="1">
    <source>
        <dbReference type="SAM" id="SignalP"/>
    </source>
</evidence>
<dbReference type="SUPFAM" id="SSF52833">
    <property type="entry name" value="Thioredoxin-like"/>
    <property type="match status" value="1"/>
</dbReference>
<dbReference type="PANTHER" id="PTHR36057">
    <property type="match status" value="1"/>
</dbReference>
<dbReference type="InterPro" id="IPR010634">
    <property type="entry name" value="DUF1223"/>
</dbReference>
<dbReference type="EMBL" id="CP089984">
    <property type="protein sequence ID" value="WXB13971.1"/>
    <property type="molecule type" value="Genomic_DNA"/>
</dbReference>
<dbReference type="RefSeq" id="WP_394823588.1">
    <property type="nucleotide sequence ID" value="NZ_CP089984.1"/>
</dbReference>
<evidence type="ECO:0000313" key="3">
    <source>
        <dbReference type="Proteomes" id="UP001370348"/>
    </source>
</evidence>
<gene>
    <name evidence="2" type="ORF">LZC94_39850</name>
</gene>
<proteinExistence type="predicted"/>
<organism evidence="2 3">
    <name type="scientific">Pendulispora albinea</name>
    <dbReference type="NCBI Taxonomy" id="2741071"/>
    <lineage>
        <taxon>Bacteria</taxon>
        <taxon>Pseudomonadati</taxon>
        <taxon>Myxococcota</taxon>
        <taxon>Myxococcia</taxon>
        <taxon>Myxococcales</taxon>
        <taxon>Sorangiineae</taxon>
        <taxon>Pendulisporaceae</taxon>
        <taxon>Pendulispora</taxon>
    </lineage>
</organism>
<dbReference type="Proteomes" id="UP001370348">
    <property type="component" value="Chromosome"/>
</dbReference>
<dbReference type="InterPro" id="IPR036249">
    <property type="entry name" value="Thioredoxin-like_sf"/>
</dbReference>
<dbReference type="PANTHER" id="PTHR36057:SF1">
    <property type="entry name" value="LIPOPROTEIN LIPID ATTACHMENT SITE-LIKE PROTEIN, PUTATIVE (DUF1223)-RELATED"/>
    <property type="match status" value="1"/>
</dbReference>
<keyword evidence="3" id="KW-1185">Reference proteome</keyword>
<protein>
    <submittedName>
        <fullName evidence="2">DUF1223 domain-containing protein</fullName>
    </submittedName>
</protein>
<evidence type="ECO:0000313" key="2">
    <source>
        <dbReference type="EMBL" id="WXB13971.1"/>
    </source>
</evidence>
<name>A0ABZ2LSR5_9BACT</name>
<dbReference type="Pfam" id="PF06764">
    <property type="entry name" value="DUF1223"/>
    <property type="match status" value="1"/>
</dbReference>
<dbReference type="PROSITE" id="PS51257">
    <property type="entry name" value="PROKAR_LIPOPROTEIN"/>
    <property type="match status" value="1"/>
</dbReference>
<keyword evidence="1" id="KW-0732">Signal</keyword>
<reference evidence="2 3" key="1">
    <citation type="submission" date="2021-12" db="EMBL/GenBank/DDBJ databases">
        <title>Discovery of the Pendulisporaceae a myxobacterial family with distinct sporulation behavior and unique specialized metabolism.</title>
        <authorList>
            <person name="Garcia R."/>
            <person name="Popoff A."/>
            <person name="Bader C.D."/>
            <person name="Loehr J."/>
            <person name="Walesch S."/>
            <person name="Walt C."/>
            <person name="Boldt J."/>
            <person name="Bunk B."/>
            <person name="Haeckl F.J.F.P.J."/>
            <person name="Gunesch A.P."/>
            <person name="Birkelbach J."/>
            <person name="Nuebel U."/>
            <person name="Pietschmann T."/>
            <person name="Bach T."/>
            <person name="Mueller R."/>
        </authorList>
    </citation>
    <scope>NUCLEOTIDE SEQUENCE [LARGE SCALE GENOMIC DNA]</scope>
    <source>
        <strain evidence="2 3">MSr11954</strain>
    </source>
</reference>
<accession>A0ABZ2LSR5</accession>
<feature type="signal peptide" evidence="1">
    <location>
        <begin position="1"/>
        <end position="23"/>
    </location>
</feature>
<sequence length="256" mass="27163">MRYLSLLFASVLPLVASCKTAEALPSSPPASGPGVAVVELFSSEGCSSCPPADEVLSDLVRKGDGRVFPLAFHVDYWDDLGWADPFASAQATARQREYAASFGTSSVFTPQMIVDGTEAFVGSDASHARDAITRALARAPSTRLTVTAERADAQSLRVHYRFDPAPKDGVLRLALVERGLVTRVPRGENAGRTLAHENVVRSFVTVPIHAAEGTAVLPVPSSVDRRRAEVIGYVQSAPRTEGRGVPITAAARTPAP</sequence>